<reference evidence="7 8" key="1">
    <citation type="submission" date="2017-10" db="EMBL/GenBank/DDBJ databases">
        <title>Comparative genomics in systemic dimorphic fungi from Ajellomycetaceae.</title>
        <authorList>
            <person name="Munoz J.F."/>
            <person name="Mcewen J.G."/>
            <person name="Clay O.K."/>
            <person name="Cuomo C.A."/>
        </authorList>
    </citation>
    <scope>NUCLEOTIDE SEQUENCE [LARGE SCALE GENOMIC DNA]</scope>
    <source>
        <strain evidence="7 8">UAMH5409</strain>
    </source>
</reference>
<evidence type="ECO:0000256" key="2">
    <source>
        <dbReference type="ARBA" id="ARBA00022692"/>
    </source>
</evidence>
<evidence type="ECO:0000313" key="7">
    <source>
        <dbReference type="EMBL" id="PGH07785.1"/>
    </source>
</evidence>
<dbReference type="PANTHER" id="PTHR23502:SF2">
    <property type="entry name" value="TRANSPORTER, PUTATIVE (AFU_ORTHOLOGUE AFUA_2G08910)-RELATED"/>
    <property type="match status" value="1"/>
</dbReference>
<feature type="transmembrane region" description="Helical" evidence="5">
    <location>
        <begin position="114"/>
        <end position="132"/>
    </location>
</feature>
<evidence type="ECO:0000259" key="6">
    <source>
        <dbReference type="PROSITE" id="PS50850"/>
    </source>
</evidence>
<comment type="subcellular location">
    <subcellularLocation>
        <location evidence="1">Membrane</location>
        <topology evidence="1">Multi-pass membrane protein</topology>
    </subcellularLocation>
</comment>
<dbReference type="GO" id="GO:0005886">
    <property type="term" value="C:plasma membrane"/>
    <property type="evidence" value="ECO:0007669"/>
    <property type="project" value="TreeGrafter"/>
</dbReference>
<dbReference type="PANTHER" id="PTHR23502">
    <property type="entry name" value="MAJOR FACILITATOR SUPERFAMILY"/>
    <property type="match status" value="1"/>
</dbReference>
<feature type="transmembrane region" description="Helical" evidence="5">
    <location>
        <begin position="383"/>
        <end position="402"/>
    </location>
</feature>
<feature type="transmembrane region" description="Helical" evidence="5">
    <location>
        <begin position="343"/>
        <end position="362"/>
    </location>
</feature>
<dbReference type="Gene3D" id="1.20.1250.20">
    <property type="entry name" value="MFS general substrate transporter like domains"/>
    <property type="match status" value="1"/>
</dbReference>
<gene>
    <name evidence="7" type="ORF">AJ79_06173</name>
</gene>
<dbReference type="SUPFAM" id="SSF103473">
    <property type="entry name" value="MFS general substrate transporter"/>
    <property type="match status" value="1"/>
</dbReference>
<keyword evidence="4 5" id="KW-0472">Membrane</keyword>
<dbReference type="GO" id="GO:0022857">
    <property type="term" value="F:transmembrane transporter activity"/>
    <property type="evidence" value="ECO:0007669"/>
    <property type="project" value="InterPro"/>
</dbReference>
<feature type="transmembrane region" description="Helical" evidence="5">
    <location>
        <begin position="175"/>
        <end position="195"/>
    </location>
</feature>
<dbReference type="InterPro" id="IPR020846">
    <property type="entry name" value="MFS_dom"/>
</dbReference>
<dbReference type="Pfam" id="PF07690">
    <property type="entry name" value="MFS_1"/>
    <property type="match status" value="1"/>
</dbReference>
<dbReference type="FunFam" id="1.20.1250.20:FF:000318">
    <property type="entry name" value="MFS multidrug transporter, putative"/>
    <property type="match status" value="1"/>
</dbReference>
<evidence type="ECO:0000256" key="1">
    <source>
        <dbReference type="ARBA" id="ARBA00004141"/>
    </source>
</evidence>
<keyword evidence="3 5" id="KW-1133">Transmembrane helix</keyword>
<protein>
    <recommendedName>
        <fullName evidence="6">Major facilitator superfamily (MFS) profile domain-containing protein</fullName>
    </recommendedName>
</protein>
<evidence type="ECO:0000256" key="3">
    <source>
        <dbReference type="ARBA" id="ARBA00022989"/>
    </source>
</evidence>
<dbReference type="InterPro" id="IPR011701">
    <property type="entry name" value="MFS"/>
</dbReference>
<keyword evidence="8" id="KW-1185">Reference proteome</keyword>
<name>A0A2B7XFP7_9EURO</name>
<evidence type="ECO:0000256" key="5">
    <source>
        <dbReference type="SAM" id="Phobius"/>
    </source>
</evidence>
<feature type="transmembrane region" description="Helical" evidence="5">
    <location>
        <begin position="79"/>
        <end position="102"/>
    </location>
</feature>
<feature type="transmembrane region" description="Helical" evidence="5">
    <location>
        <begin position="414"/>
        <end position="437"/>
    </location>
</feature>
<evidence type="ECO:0000313" key="8">
    <source>
        <dbReference type="Proteomes" id="UP000223968"/>
    </source>
</evidence>
<organism evidence="7 8">
    <name type="scientific">Helicocarpus griseus UAMH5409</name>
    <dbReference type="NCBI Taxonomy" id="1447875"/>
    <lineage>
        <taxon>Eukaryota</taxon>
        <taxon>Fungi</taxon>
        <taxon>Dikarya</taxon>
        <taxon>Ascomycota</taxon>
        <taxon>Pezizomycotina</taxon>
        <taxon>Eurotiomycetes</taxon>
        <taxon>Eurotiomycetidae</taxon>
        <taxon>Onygenales</taxon>
        <taxon>Ajellomycetaceae</taxon>
        <taxon>Helicocarpus</taxon>
    </lineage>
</organism>
<proteinExistence type="predicted"/>
<feature type="transmembrane region" description="Helical" evidence="5">
    <location>
        <begin position="232"/>
        <end position="251"/>
    </location>
</feature>
<feature type="transmembrane region" description="Helical" evidence="5">
    <location>
        <begin position="303"/>
        <end position="323"/>
    </location>
</feature>
<feature type="transmembrane region" description="Helical" evidence="5">
    <location>
        <begin position="449"/>
        <end position="469"/>
    </location>
</feature>
<dbReference type="InterPro" id="IPR036259">
    <property type="entry name" value="MFS_trans_sf"/>
</dbReference>
<comment type="caution">
    <text evidence="7">The sequence shown here is derived from an EMBL/GenBank/DDBJ whole genome shotgun (WGS) entry which is preliminary data.</text>
</comment>
<dbReference type="OrthoDB" id="2533084at2759"/>
<accession>A0A2B7XFP7</accession>
<feature type="transmembrane region" description="Helical" evidence="5">
    <location>
        <begin position="475"/>
        <end position="499"/>
    </location>
</feature>
<dbReference type="AlphaFoldDB" id="A0A2B7XFP7"/>
<keyword evidence="2 5" id="KW-0812">Transmembrane</keyword>
<dbReference type="EMBL" id="PDNB01000106">
    <property type="protein sequence ID" value="PGH07785.1"/>
    <property type="molecule type" value="Genomic_DNA"/>
</dbReference>
<dbReference type="PROSITE" id="PS50850">
    <property type="entry name" value="MFS"/>
    <property type="match status" value="1"/>
</dbReference>
<feature type="transmembrane region" description="Helical" evidence="5">
    <location>
        <begin position="207"/>
        <end position="226"/>
    </location>
</feature>
<dbReference type="STRING" id="1447875.A0A2B7XFP7"/>
<feature type="domain" description="Major facilitator superfamily (MFS) profile" evidence="6">
    <location>
        <begin position="78"/>
        <end position="504"/>
    </location>
</feature>
<sequence length="511" mass="56264">MASPAKENGVPPTLKKDGQLAEQFDIEPQATHDELGPTLAKEHSDYLLIRHGTLDLAPIPSASDADPYNWPTWKKIANLVLVAFHACMSTFTAAAIIPAYGHIAEEFHITIPKASYLTSLQIAILGGAPLFWKPLSSRFGRRPIFLLSLICSLVGNVGCAKSPSYGTMGLCRAITAFFISPAIAIGSAVVTETFFTKERARYMGMWTMMITLGIPVAALLFGFVAHRVGYRWIYWVLAIANGVQFILYLFLGPETLYLRTNPGPQDSTSTFKREYISFRRIDPKPFSVRDFLGPLKLAKYPSVTIPACAYSMIFLFGSVMASVEVPTLFIPKFDFNPEQLGLQFLGLIIGSIIGEQLGGALSDYWMNRRARQKGARPDPEYRLWLSYFGYVLAIVGVIVFLVRTEQAPQHKWNVTPIIGVGIAACGNQLVTTVLITYAVDCCQEQSANVGVYITLVRQIWGFIGPFWFPAMFEDVGIAASSGVTSALMVGVAVIPTILLQWQGAKWRPQPG</sequence>
<dbReference type="Proteomes" id="UP000223968">
    <property type="component" value="Unassembled WGS sequence"/>
</dbReference>
<evidence type="ECO:0000256" key="4">
    <source>
        <dbReference type="ARBA" id="ARBA00023136"/>
    </source>
</evidence>
<feature type="transmembrane region" description="Helical" evidence="5">
    <location>
        <begin position="144"/>
        <end position="163"/>
    </location>
</feature>